<evidence type="ECO:0000256" key="10">
    <source>
        <dbReference type="ARBA" id="ARBA00022801"/>
    </source>
</evidence>
<dbReference type="EMBL" id="JACHIQ010000003">
    <property type="protein sequence ID" value="MBB6068040.1"/>
    <property type="molecule type" value="Genomic_DNA"/>
</dbReference>
<dbReference type="EMBL" id="JAFBBC010000002">
    <property type="protein sequence ID" value="MBM7410066.1"/>
    <property type="molecule type" value="Genomic_DNA"/>
</dbReference>
<evidence type="ECO:0000313" key="20">
    <source>
        <dbReference type="EMBL" id="MBA2864574.1"/>
    </source>
</evidence>
<proteinExistence type="inferred from homology"/>
<dbReference type="PANTHER" id="PTHR38341:SF1">
    <property type="entry name" value="FRUCTOSE-1,6-BISPHOSPHATE ALDOLASE_PHOSPHATASE"/>
    <property type="match status" value="1"/>
</dbReference>
<feature type="binding site" evidence="15">
    <location>
        <position position="20"/>
    </location>
    <ligand>
        <name>dihydroxyacetone phosphate</name>
        <dbReference type="ChEBI" id="CHEBI:57642"/>
    </ligand>
</feature>
<dbReference type="RefSeq" id="WP_013998745.1">
    <property type="nucleotide sequence ID" value="NZ_CP020120.1"/>
</dbReference>
<keyword evidence="9 15" id="KW-0479">Metal-binding</keyword>
<dbReference type="EMBL" id="JACDUH010000002">
    <property type="protein sequence ID" value="MBA2851357.1"/>
    <property type="molecule type" value="Genomic_DNA"/>
</dbReference>
<evidence type="ECO:0000313" key="30">
    <source>
        <dbReference type="Proteomes" id="UP000571854"/>
    </source>
</evidence>
<dbReference type="GO" id="GO:0004332">
    <property type="term" value="F:fructose-bisphosphate aldolase activity"/>
    <property type="evidence" value="ECO:0007669"/>
    <property type="project" value="UniProtKB-UniRule"/>
</dbReference>
<evidence type="ECO:0000256" key="2">
    <source>
        <dbReference type="ARBA" id="ARBA00001946"/>
    </source>
</evidence>
<evidence type="ECO:0000256" key="1">
    <source>
        <dbReference type="ARBA" id="ARBA00001273"/>
    </source>
</evidence>
<dbReference type="EMBL" id="JACHED010000003">
    <property type="protein sequence ID" value="MBB6497424.1"/>
    <property type="molecule type" value="Genomic_DNA"/>
</dbReference>
<evidence type="ECO:0000313" key="17">
    <source>
        <dbReference type="EMBL" id="MBA2846124.1"/>
    </source>
</evidence>
<gene>
    <name evidence="15" type="primary">fbp</name>
    <name evidence="23" type="ORF">H0S71_06495</name>
    <name evidence="24" type="ORF">HNP85_001761</name>
    <name evidence="18" type="ORF">HNP86_001510</name>
    <name evidence="17" type="ORF">HNP88_000308</name>
    <name evidence="19" type="ORF">HNP93_001580</name>
    <name evidence="20" type="ORF">HNP94_001596</name>
    <name evidence="22" type="ORF">HNP96_001467</name>
    <name evidence="21" type="ORF">HNP97_001553</name>
    <name evidence="25" type="ORF">J2745_000873</name>
    <name evidence="16" type="ORF">MMJJ_07410</name>
</gene>
<sequence>MEEKVTLSVIKADVGGLCGHTLAPEELLDAAEYVLENALDETLIDYYVTNCGDDIDMIMTHDKGTDNEEVHKLAWDALEAATEVAKELKLYGAGQDLLSNSFSGNVKGLGPGCAEMEFVERPSEPVVVFCCDKTDPAAFNLPFYKMFADPFSTAGLVYDPSMTSGFRYEILDVFAHKRVFLDAPEEMYSLLALIGNTEKYAVKRVYRRKDNEIAAVCSSEKLNMIAGEYVGKDDPVAIVRAQSGFPAVGEVLEGFANPHLVAGWMRGCHFGPIMPVAEEDAMPARFDGPARVMALGFQLSKGRLVGPNDLFADKSFDKAREKALDMAEMMRSMGPFMPHRLPESMMEYTSVPKVLAQLKDRFLEMDEGCECKLDEIRERGDME</sequence>
<evidence type="ECO:0000256" key="6">
    <source>
        <dbReference type="ARBA" id="ARBA00013093"/>
    </source>
</evidence>
<feature type="binding site" description="in other chain" evidence="15">
    <location>
        <position position="266"/>
    </location>
    <ligand>
        <name>beta-D-fructose 1,6-bisphosphate</name>
        <dbReference type="ChEBI" id="CHEBI:32966"/>
        <note>ligand shared between dimeric partners</note>
    </ligand>
</feature>
<keyword evidence="14 15" id="KW-0119">Carbohydrate metabolism</keyword>
<dbReference type="GeneID" id="10981752"/>
<feature type="binding site" evidence="15">
    <location>
        <position position="234"/>
    </location>
    <ligand>
        <name>Mg(2+)</name>
        <dbReference type="ChEBI" id="CHEBI:18420"/>
        <label>2</label>
    </ligand>
</feature>
<reference evidence="26" key="1">
    <citation type="journal article" date="2018" name="Genome Announc.">
        <title>Complete Genome Sequence of the Methanococcus maripaludis Type Strain JJ (DSM 2067), a Model for Selenoprotein Synthesis in Archaea.</title>
        <authorList>
            <person name="Poehlein A."/>
            <person name="Heym D."/>
            <person name="Quitzke V."/>
            <person name="Fersch J."/>
            <person name="Daniel R."/>
            <person name="Rother M."/>
        </authorList>
    </citation>
    <scope>NUCLEOTIDE SEQUENCE [LARGE SCALE GENOMIC DNA]</scope>
    <source>
        <strain evidence="26">DSM 2067</strain>
    </source>
</reference>
<feature type="binding site" description="in other chain" evidence="15">
    <location>
        <position position="91"/>
    </location>
    <ligand>
        <name>beta-D-fructose 1,6-bisphosphate</name>
        <dbReference type="ChEBI" id="CHEBI:32966"/>
        <note>ligand shared between dimeric partners</note>
    </ligand>
</feature>
<reference evidence="25" key="5">
    <citation type="submission" date="2021-03" db="EMBL/GenBank/DDBJ databases">
        <title>Genomic Encyclopedia of Type Strains, Phase IV (KMG-IV): sequencing the most valuable type-strain genomes for metagenomic binning, comparative biology and taxonomic classification.</title>
        <authorList>
            <person name="Goeker M."/>
        </authorList>
    </citation>
    <scope>NUCLEOTIDE SEQUENCE</scope>
    <source>
        <strain evidence="25">DSM 2771</strain>
    </source>
</reference>
<evidence type="ECO:0000313" key="23">
    <source>
        <dbReference type="EMBL" id="MBG0769529.1"/>
    </source>
</evidence>
<name>A0A2L1C9W3_METMI</name>
<comment type="similarity">
    <text evidence="4 15">Belongs to the FBP aldolase/phosphatase family.</text>
</comment>
<accession>A0A2L1C9W3</accession>
<feature type="binding site" evidence="15">
    <location>
        <position position="233"/>
    </location>
    <ligand>
        <name>Mg(2+)</name>
        <dbReference type="ChEBI" id="CHEBI:18420"/>
        <label>4</label>
    </ligand>
</feature>
<dbReference type="Proteomes" id="UP000564425">
    <property type="component" value="Unassembled WGS sequence"/>
</dbReference>
<dbReference type="EMBL" id="JACCQJ010000002">
    <property type="protein sequence ID" value="MBG0769529.1"/>
    <property type="molecule type" value="Genomic_DNA"/>
</dbReference>
<dbReference type="InterPro" id="IPR036076">
    <property type="entry name" value="FBPase_V_sf"/>
</dbReference>
<protein>
    <recommendedName>
        <fullName evidence="7 15">Fructose-1,6-bisphosphate aldolase/phosphatase</fullName>
        <shortName evidence="15">FBP A/P</shortName>
        <shortName evidence="15">FBP aldolase/phosphatase</shortName>
        <ecNumber evidence="6 15">3.1.3.11</ecNumber>
        <ecNumber evidence="15">4.1.2.13</ecNumber>
    </recommendedName>
</protein>
<feature type="binding site" description="in other chain" evidence="15">
    <location>
        <position position="133"/>
    </location>
    <ligand>
        <name>beta-D-fructose 1,6-bisphosphate</name>
        <dbReference type="ChEBI" id="CHEBI:32966"/>
        <note>ligand shared between dimeric partners</note>
    </ligand>
</feature>
<dbReference type="EC" id="4.1.2.13" evidence="15"/>
<feature type="binding site" description="in other chain" evidence="15">
    <location>
        <position position="20"/>
    </location>
    <ligand>
        <name>beta-D-fructose 1,6-bisphosphate</name>
        <dbReference type="ChEBI" id="CHEBI:32966"/>
        <note>ligand shared between dimeric partners</note>
    </ligand>
</feature>
<dbReference type="GO" id="GO:0042132">
    <property type="term" value="F:fructose 1,6-bisphosphate 1-phosphatase activity"/>
    <property type="evidence" value="ECO:0007669"/>
    <property type="project" value="UniProtKB-UniRule"/>
</dbReference>
<dbReference type="Proteomes" id="UP000558015">
    <property type="component" value="Unassembled WGS sequence"/>
</dbReference>
<feature type="binding site" evidence="15">
    <location>
        <position position="232"/>
    </location>
    <ligand>
        <name>Mg(2+)</name>
        <dbReference type="ChEBI" id="CHEBI:18420"/>
        <label>3</label>
    </ligand>
</feature>
<evidence type="ECO:0000256" key="13">
    <source>
        <dbReference type="ARBA" id="ARBA00023270"/>
    </source>
</evidence>
<dbReference type="KEGG" id="mmad:MMJJ_07410"/>
<evidence type="ECO:0000313" key="21">
    <source>
        <dbReference type="EMBL" id="MBB6068040.1"/>
    </source>
</evidence>
<evidence type="ECO:0000313" key="31">
    <source>
        <dbReference type="Proteomes" id="UP000584706"/>
    </source>
</evidence>
<feature type="binding site" evidence="15">
    <location>
        <position position="132"/>
    </location>
    <ligand>
        <name>Mg(2+)</name>
        <dbReference type="ChEBI" id="CHEBI:18420"/>
        <label>2</label>
    </ligand>
</feature>
<evidence type="ECO:0000256" key="8">
    <source>
        <dbReference type="ARBA" id="ARBA00022432"/>
    </source>
</evidence>
<keyword evidence="11 15" id="KW-0460">Magnesium</keyword>
<reference evidence="23" key="4">
    <citation type="submission" date="2020-07" db="EMBL/GenBank/DDBJ databases">
        <title>Severe corrosion of carbon steel in oil field produced water can be linked to methanogenic archaea containing a special type of NiFe hydrogenase.</title>
        <authorList>
            <person name="Lahme S."/>
            <person name="Mand J."/>
            <person name="Longwell J."/>
            <person name="Smith R."/>
            <person name="Enning D."/>
        </authorList>
    </citation>
    <scope>NUCLEOTIDE SEQUENCE</scope>
    <source>
        <strain evidence="23">MIC098Bin5</strain>
    </source>
</reference>
<dbReference type="EMBL" id="CP026606">
    <property type="protein sequence ID" value="AVB76152.1"/>
    <property type="molecule type" value="Genomic_DNA"/>
</dbReference>
<dbReference type="Proteomes" id="UP000722095">
    <property type="component" value="Unassembled WGS sequence"/>
</dbReference>
<dbReference type="Proteomes" id="UP000742560">
    <property type="component" value="Unassembled WGS sequence"/>
</dbReference>
<evidence type="ECO:0000256" key="4">
    <source>
        <dbReference type="ARBA" id="ARBA00010693"/>
    </source>
</evidence>
<dbReference type="Proteomes" id="UP000571854">
    <property type="component" value="Unassembled WGS sequence"/>
</dbReference>
<reference evidence="27 28" key="3">
    <citation type="submission" date="2020-07" db="EMBL/GenBank/DDBJ databases">
        <title>Genomic Encyclopedia of Type Strains, Phase IV (KMG-V): Genome sequencing to study the core and pangenomes of soil and plant-associated prokaryotes.</title>
        <authorList>
            <person name="Whitman W."/>
        </authorList>
    </citation>
    <scope>NUCLEOTIDE SEQUENCE [LARGE SCALE GENOMIC DNA]</scope>
    <source>
        <strain evidence="18 28">A1</strain>
        <strain evidence="17 30">A5</strain>
        <strain evidence="19 27">C12</strain>
        <strain evidence="20 29">C13</strain>
        <strain evidence="22 32">D1</strain>
        <strain evidence="21 31">DSM 7078</strain>
        <strain evidence="24">RC</strain>
    </source>
</reference>
<comment type="pathway">
    <text evidence="3 15">Carbohydrate biosynthesis; gluconeogenesis.</text>
</comment>
<dbReference type="HAMAP" id="MF_02067">
    <property type="entry name" value="FBP_aldolase_phosphatase"/>
    <property type="match status" value="1"/>
</dbReference>
<evidence type="ECO:0000256" key="15">
    <source>
        <dbReference type="HAMAP-Rule" id="MF_02067"/>
    </source>
</evidence>
<dbReference type="PANTHER" id="PTHR38341">
    <property type="entry name" value="FRUCTOSE-1,6-BISPHOSPHATE ALDOLASE/PHOSPHATASE"/>
    <property type="match status" value="1"/>
</dbReference>
<feature type="binding site" evidence="15">
    <location>
        <begin position="242"/>
        <end position="243"/>
    </location>
    <ligand>
        <name>beta-D-fructose 1,6-bisphosphate</name>
        <dbReference type="ChEBI" id="CHEBI:32966"/>
        <note>ligand shared between dimeric partners</note>
    </ligand>
</feature>
<evidence type="ECO:0000313" key="32">
    <source>
        <dbReference type="Proteomes" id="UP000590564"/>
    </source>
</evidence>
<feature type="active site" description="Proton acceptor; for FBP phosphatase activity" evidence="15">
    <location>
        <position position="13"/>
    </location>
</feature>
<dbReference type="Proteomes" id="UP000584706">
    <property type="component" value="Unassembled WGS sequence"/>
</dbReference>
<dbReference type="NCBIfam" id="NF041126">
    <property type="entry name" value="FBP_aldo_phos"/>
    <property type="match status" value="1"/>
</dbReference>
<evidence type="ECO:0000256" key="7">
    <source>
        <dbReference type="ARBA" id="ARBA00018635"/>
    </source>
</evidence>
<dbReference type="EMBL" id="JAGINF010000002">
    <property type="protein sequence ID" value="MBP2219396.1"/>
    <property type="molecule type" value="Genomic_DNA"/>
</dbReference>
<dbReference type="GO" id="GO:0006094">
    <property type="term" value="P:gluconeogenesis"/>
    <property type="evidence" value="ECO:0007669"/>
    <property type="project" value="UniProtKB-UniRule"/>
</dbReference>
<dbReference type="GeneID" id="41278739"/>
<comment type="domain">
    <text evidence="15">Consists of a single catalytic domain, but remodels its active-site architecture via a large structural change to exhibit dual activities.</text>
</comment>
<dbReference type="EMBL" id="JACDUN010000001">
    <property type="protein sequence ID" value="MBA2858879.1"/>
    <property type="molecule type" value="Genomic_DNA"/>
</dbReference>
<dbReference type="PIRSF" id="PIRSF015647">
    <property type="entry name" value="FBPtase_archl"/>
    <property type="match status" value="1"/>
</dbReference>
<evidence type="ECO:0000313" key="16">
    <source>
        <dbReference type="EMBL" id="AVB76152.1"/>
    </source>
</evidence>
<dbReference type="GO" id="GO:0000287">
    <property type="term" value="F:magnesium ion binding"/>
    <property type="evidence" value="ECO:0007669"/>
    <property type="project" value="UniProtKB-UniRule"/>
</dbReference>
<feature type="binding site" evidence="15">
    <location>
        <position position="53"/>
    </location>
    <ligand>
        <name>Mg(2+)</name>
        <dbReference type="ChEBI" id="CHEBI:18420"/>
        <label>1</label>
    </ligand>
</feature>
<reference evidence="16" key="2">
    <citation type="submission" date="2018-02" db="EMBL/GenBank/DDBJ databases">
        <title>Complete genome sequence of the Methanococcus maripaludis type strain JJ (DSM 2067), a model for selenoprotein synthesis in Archaea.</title>
        <authorList>
            <person name="Poehlein A."/>
            <person name="Heym D."/>
            <person name="Quitzke V."/>
            <person name="Fersch J."/>
            <person name="Daniel R."/>
            <person name="Rother M."/>
        </authorList>
    </citation>
    <scope>NUCLEOTIDE SEQUENCE [LARGE SCALE GENOMIC DNA]</scope>
    <source>
        <strain evidence="16">DSM 2067</strain>
    </source>
</reference>
<evidence type="ECO:0000313" key="29">
    <source>
        <dbReference type="Proteomes" id="UP000567099"/>
    </source>
</evidence>
<dbReference type="Proteomes" id="UP000714405">
    <property type="component" value="Unassembled WGS sequence"/>
</dbReference>
<feature type="binding site" evidence="15">
    <location>
        <position position="95"/>
    </location>
    <ligand>
        <name>Mg(2+)</name>
        <dbReference type="ChEBI" id="CHEBI:18420"/>
        <label>1</label>
    </ligand>
</feature>
<evidence type="ECO:0000256" key="11">
    <source>
        <dbReference type="ARBA" id="ARBA00022842"/>
    </source>
</evidence>
<feature type="binding site" evidence="15">
    <location>
        <position position="133"/>
    </location>
    <ligand>
        <name>dihydroxyacetone phosphate</name>
        <dbReference type="ChEBI" id="CHEBI:57642"/>
    </ligand>
</feature>
<dbReference type="Proteomes" id="UP000590564">
    <property type="component" value="Unassembled WGS sequence"/>
</dbReference>
<feature type="binding site" evidence="15">
    <location>
        <position position="20"/>
    </location>
    <ligand>
        <name>Mg(2+)</name>
        <dbReference type="ChEBI" id="CHEBI:18420"/>
        <label>1</label>
    </ligand>
</feature>
<feature type="binding site" evidence="15">
    <location>
        <position position="287"/>
    </location>
    <ligand>
        <name>dihydroxyacetone phosphate</name>
        <dbReference type="ChEBI" id="CHEBI:57642"/>
    </ligand>
</feature>
<feature type="binding site" evidence="15">
    <location>
        <position position="266"/>
    </location>
    <ligand>
        <name>dihydroxyacetone phosphate</name>
        <dbReference type="ChEBI" id="CHEBI:57642"/>
    </ligand>
</feature>
<evidence type="ECO:0000313" key="18">
    <source>
        <dbReference type="EMBL" id="MBA2851357.1"/>
    </source>
</evidence>
<dbReference type="Proteomes" id="UP000239462">
    <property type="component" value="Chromosome"/>
</dbReference>
<comment type="subunit">
    <text evidence="5 15">Homooctamer; dimer of tetramers.</text>
</comment>
<feature type="binding site" description="in other chain" evidence="15">
    <location>
        <position position="348"/>
    </location>
    <ligand>
        <name>beta-D-fructose 1,6-bisphosphate</name>
        <dbReference type="ChEBI" id="CHEBI:32966"/>
        <note>ligand shared between dimeric partners</note>
    </ligand>
</feature>
<keyword evidence="13 15" id="KW-0704">Schiff base</keyword>
<feature type="active site" description="Proton donor/acceptor; for FBP aldolase activity" evidence="15">
    <location>
        <position position="229"/>
    </location>
</feature>
<dbReference type="UniPathway" id="UPA00138"/>
<dbReference type="EC" id="3.1.3.11" evidence="6 15"/>
<feature type="binding site" description="in other chain" evidence="15">
    <location>
        <begin position="104"/>
        <end position="105"/>
    </location>
    <ligand>
        <name>beta-D-fructose 1,6-bisphosphate</name>
        <dbReference type="ChEBI" id="CHEBI:32966"/>
        <note>ligand shared between dimeric partners</note>
    </ligand>
</feature>
<evidence type="ECO:0000256" key="3">
    <source>
        <dbReference type="ARBA" id="ARBA00004742"/>
    </source>
</evidence>
<dbReference type="EMBL" id="JACDUJ010000001">
    <property type="protein sequence ID" value="MBA2846124.1"/>
    <property type="molecule type" value="Genomic_DNA"/>
</dbReference>
<evidence type="ECO:0000256" key="14">
    <source>
        <dbReference type="ARBA" id="ARBA00023277"/>
    </source>
</evidence>
<dbReference type="InterPro" id="IPR002803">
    <property type="entry name" value="FBPase_V"/>
</dbReference>
<dbReference type="Proteomes" id="UP000567099">
    <property type="component" value="Unassembled WGS sequence"/>
</dbReference>
<dbReference type="AlphaFoldDB" id="A0A2L1C9W3"/>
<feature type="binding site" evidence="15">
    <location>
        <position position="234"/>
    </location>
    <ligand>
        <name>Mg(2+)</name>
        <dbReference type="ChEBI" id="CHEBI:18420"/>
        <label>3</label>
    </ligand>
</feature>
<feature type="binding site" description="in other chain" evidence="15">
    <location>
        <position position="287"/>
    </location>
    <ligand>
        <name>beta-D-fructose 1,6-bisphosphate</name>
        <dbReference type="ChEBI" id="CHEBI:32966"/>
        <note>ligand shared between dimeric partners</note>
    </ligand>
</feature>
<evidence type="ECO:0000313" key="26">
    <source>
        <dbReference type="Proteomes" id="UP000239462"/>
    </source>
</evidence>
<feature type="binding site" evidence="15">
    <location>
        <position position="54"/>
    </location>
    <ligand>
        <name>Mg(2+)</name>
        <dbReference type="ChEBI" id="CHEBI:18420"/>
        <label>2</label>
    </ligand>
</feature>
<evidence type="ECO:0000313" key="27">
    <source>
        <dbReference type="Proteomes" id="UP000558015"/>
    </source>
</evidence>
<organism evidence="16 26">
    <name type="scientific">Methanococcus maripaludis</name>
    <name type="common">Methanococcus deltae</name>
    <dbReference type="NCBI Taxonomy" id="39152"/>
    <lineage>
        <taxon>Archaea</taxon>
        <taxon>Methanobacteriati</taxon>
        <taxon>Methanobacteriota</taxon>
        <taxon>Methanomada group</taxon>
        <taxon>Methanococci</taxon>
        <taxon>Methanococcales</taxon>
        <taxon>Methanococcaceae</taxon>
        <taxon>Methanococcus</taxon>
    </lineage>
</organism>
<evidence type="ECO:0000313" key="24">
    <source>
        <dbReference type="EMBL" id="MBM7410066.1"/>
    </source>
</evidence>
<dbReference type="Pfam" id="PF01950">
    <property type="entry name" value="FBPase_3"/>
    <property type="match status" value="1"/>
</dbReference>
<dbReference type="SUPFAM" id="SSF111249">
    <property type="entry name" value="Sulfolobus fructose-1,6-bisphosphatase-like"/>
    <property type="match status" value="1"/>
</dbReference>
<feature type="binding site" evidence="15">
    <location>
        <position position="53"/>
    </location>
    <ligand>
        <name>Mg(2+)</name>
        <dbReference type="ChEBI" id="CHEBI:18420"/>
        <label>2</label>
    </ligand>
</feature>
<dbReference type="EMBL" id="JACDUO010000002">
    <property type="protein sequence ID" value="MBA2864574.1"/>
    <property type="molecule type" value="Genomic_DNA"/>
</dbReference>
<feature type="binding site" evidence="15">
    <location>
        <position position="13"/>
    </location>
    <ligand>
        <name>Mg(2+)</name>
        <dbReference type="ChEBI" id="CHEBI:18420"/>
        <label>1</label>
    </ligand>
</feature>
<evidence type="ECO:0000313" key="25">
    <source>
        <dbReference type="EMBL" id="MBP2219396.1"/>
    </source>
</evidence>
<keyword evidence="10 15" id="KW-0378">Hydrolase</keyword>
<evidence type="ECO:0000313" key="19">
    <source>
        <dbReference type="EMBL" id="MBA2858879.1"/>
    </source>
</evidence>
<comment type="cofactor">
    <cofactor evidence="2 15">
        <name>Mg(2+)</name>
        <dbReference type="ChEBI" id="CHEBI:18420"/>
    </cofactor>
</comment>
<evidence type="ECO:0000313" key="22">
    <source>
        <dbReference type="EMBL" id="MBB6497424.1"/>
    </source>
</evidence>
<comment type="function">
    <text evidence="15">Catalyzes two subsequent steps in gluconeogenesis: the aldol condensation of dihydroxyacetone phosphate (DHAP) and glyceraldehyde-3-phosphate (GA3P) to fructose-1,6-bisphosphate (FBP), and the dephosphorylation of FBP to fructose-6-phosphate (F6P).</text>
</comment>
<evidence type="ECO:0000256" key="12">
    <source>
        <dbReference type="ARBA" id="ARBA00023239"/>
    </source>
</evidence>
<keyword evidence="8 15" id="KW-0312">Gluconeogenesis</keyword>
<keyword evidence="12 15" id="KW-0456">Lyase</keyword>
<comment type="catalytic activity">
    <reaction evidence="1 15">
        <text>beta-D-fructose 1,6-bisphosphate + H2O = beta-D-fructose 6-phosphate + phosphate</text>
        <dbReference type="Rhea" id="RHEA:11064"/>
        <dbReference type="ChEBI" id="CHEBI:15377"/>
        <dbReference type="ChEBI" id="CHEBI:32966"/>
        <dbReference type="ChEBI" id="CHEBI:43474"/>
        <dbReference type="ChEBI" id="CHEBI:57634"/>
        <dbReference type="EC" id="3.1.3.11"/>
    </reaction>
</comment>
<comment type="catalytic activity">
    <reaction evidence="15">
        <text>beta-D-fructose 1,6-bisphosphate = D-glyceraldehyde 3-phosphate + dihydroxyacetone phosphate</text>
        <dbReference type="Rhea" id="RHEA:14729"/>
        <dbReference type="ChEBI" id="CHEBI:32966"/>
        <dbReference type="ChEBI" id="CHEBI:57642"/>
        <dbReference type="ChEBI" id="CHEBI:59776"/>
        <dbReference type="EC" id="4.1.2.13"/>
    </reaction>
</comment>
<feature type="binding site" evidence="15">
    <location>
        <position position="233"/>
    </location>
    <ligand>
        <name>Mg(2+)</name>
        <dbReference type="ChEBI" id="CHEBI:18420"/>
        <label>3</label>
    </ligand>
</feature>
<evidence type="ECO:0000256" key="5">
    <source>
        <dbReference type="ARBA" id="ARBA00011820"/>
    </source>
</evidence>
<evidence type="ECO:0000313" key="28">
    <source>
        <dbReference type="Proteomes" id="UP000564425"/>
    </source>
</evidence>
<evidence type="ECO:0000256" key="9">
    <source>
        <dbReference type="ARBA" id="ARBA00022723"/>
    </source>
</evidence>
<feature type="active site" description="Schiff-base intermediate with DHAP; for FBP aldolase activity" evidence="15">
    <location>
        <position position="232"/>
    </location>
</feature>